<keyword evidence="1" id="KW-0812">Transmembrane</keyword>
<organism evidence="2 3">
    <name type="scientific">Vibrio hyugaensis</name>
    <dbReference type="NCBI Taxonomy" id="1534743"/>
    <lineage>
        <taxon>Bacteria</taxon>
        <taxon>Pseudomonadati</taxon>
        <taxon>Pseudomonadota</taxon>
        <taxon>Gammaproteobacteria</taxon>
        <taxon>Vibrionales</taxon>
        <taxon>Vibrionaceae</taxon>
        <taxon>Vibrio</taxon>
    </lineage>
</organism>
<keyword evidence="1" id="KW-0472">Membrane</keyword>
<dbReference type="Proteomes" id="UP001156669">
    <property type="component" value="Unassembled WGS sequence"/>
</dbReference>
<keyword evidence="3" id="KW-1185">Reference proteome</keyword>
<protein>
    <submittedName>
        <fullName evidence="2">Uncharacterized protein</fullName>
    </submittedName>
</protein>
<evidence type="ECO:0000256" key="1">
    <source>
        <dbReference type="SAM" id="Phobius"/>
    </source>
</evidence>
<reference evidence="3" key="1">
    <citation type="journal article" date="2019" name="Int. J. Syst. Evol. Microbiol.">
        <title>The Global Catalogue of Microorganisms (GCM) 10K type strain sequencing project: providing services to taxonomists for standard genome sequencing and annotation.</title>
        <authorList>
            <consortium name="The Broad Institute Genomics Platform"/>
            <consortium name="The Broad Institute Genome Sequencing Center for Infectious Disease"/>
            <person name="Wu L."/>
            <person name="Ma J."/>
        </authorList>
    </citation>
    <scope>NUCLEOTIDE SEQUENCE [LARGE SCALE GENOMIC DNA]</scope>
    <source>
        <strain evidence="3">NBRC 110633</strain>
    </source>
</reference>
<name>A0ABQ5Y7T9_9VIBR</name>
<feature type="transmembrane region" description="Helical" evidence="1">
    <location>
        <begin position="227"/>
        <end position="244"/>
    </location>
</feature>
<sequence>MDLETVLYWLNEATEFFQRVLTGEIPIPAMPAIGGSLLLLMASLNRKHYQPIMDWVARSENHANSAPYDDPLPPIMSVNNDILTIKDASSHKLRVLLLLPILALVWAFGLWRIADFGPSNYLVRDANATLEELEQDITPDKSRYLSIISRTSINPRTFTYEYFVFTRKRRGEDIDALLQDDQRRINFYQVLISDKETSSPIRYIKAINSHGTESEKERLKETMRFNAAYLLFAIIISAAILAIPRRAYLHFDRKQGIVYTWRLGKISACSFQNLGYRYIDLHGGFFCLLGEKALAFSTFKPRTFCLETTSRNHVNSEQGNQNFLLAQIVDFMKYGKQAIITGEVFERAPPKTYFFISKKPKRFEERLERILSKEHELPAIYKAKKL</sequence>
<keyword evidence="1" id="KW-1133">Transmembrane helix</keyword>
<dbReference type="EMBL" id="BSOE01000058">
    <property type="protein sequence ID" value="GLR06672.1"/>
    <property type="molecule type" value="Genomic_DNA"/>
</dbReference>
<feature type="transmembrane region" description="Helical" evidence="1">
    <location>
        <begin position="25"/>
        <end position="44"/>
    </location>
</feature>
<dbReference type="RefSeq" id="WP_045396777.1">
    <property type="nucleotide sequence ID" value="NZ_BBLD01000008.1"/>
</dbReference>
<gene>
    <name evidence="2" type="ORF">GCM10007906_42600</name>
</gene>
<proteinExistence type="predicted"/>
<accession>A0ABQ5Y7T9</accession>
<evidence type="ECO:0000313" key="3">
    <source>
        <dbReference type="Proteomes" id="UP001156669"/>
    </source>
</evidence>
<feature type="transmembrane region" description="Helical" evidence="1">
    <location>
        <begin position="95"/>
        <end position="114"/>
    </location>
</feature>
<comment type="caution">
    <text evidence="2">The sequence shown here is derived from an EMBL/GenBank/DDBJ whole genome shotgun (WGS) entry which is preliminary data.</text>
</comment>
<evidence type="ECO:0000313" key="2">
    <source>
        <dbReference type="EMBL" id="GLR06672.1"/>
    </source>
</evidence>